<dbReference type="Gene3D" id="2.60.40.10">
    <property type="entry name" value="Immunoglobulins"/>
    <property type="match status" value="2"/>
</dbReference>
<evidence type="ECO:0000256" key="5">
    <source>
        <dbReference type="SAM" id="Phobius"/>
    </source>
</evidence>
<dbReference type="Proteomes" id="UP001501920">
    <property type="component" value="Chromosome 12"/>
</dbReference>
<dbReference type="GeneTree" id="ENSGT01050000245162"/>
<keyword evidence="2 5" id="KW-0812">Transmembrane</keyword>
<dbReference type="SMART" id="SM00409">
    <property type="entry name" value="IG"/>
    <property type="match status" value="2"/>
</dbReference>
<dbReference type="GO" id="GO:0005886">
    <property type="term" value="C:plasma membrane"/>
    <property type="evidence" value="ECO:0007669"/>
    <property type="project" value="TreeGrafter"/>
</dbReference>
<feature type="region of interest" description="Disordered" evidence="4">
    <location>
        <begin position="222"/>
        <end position="254"/>
    </location>
</feature>
<dbReference type="InterPro" id="IPR003599">
    <property type="entry name" value="Ig_sub"/>
</dbReference>
<organism evidence="8 9">
    <name type="scientific">Pygocentrus nattereri</name>
    <name type="common">Red-bellied piranha</name>
    <dbReference type="NCBI Taxonomy" id="42514"/>
    <lineage>
        <taxon>Eukaryota</taxon>
        <taxon>Metazoa</taxon>
        <taxon>Chordata</taxon>
        <taxon>Craniata</taxon>
        <taxon>Vertebrata</taxon>
        <taxon>Euteleostomi</taxon>
        <taxon>Actinopterygii</taxon>
        <taxon>Neopterygii</taxon>
        <taxon>Teleostei</taxon>
        <taxon>Ostariophysi</taxon>
        <taxon>Characiformes</taxon>
        <taxon>Characoidei</taxon>
        <taxon>Pygocentrus</taxon>
    </lineage>
</organism>
<feature type="chain" id="PRO_5043434216" description="Ig-like domain-containing protein" evidence="6">
    <location>
        <begin position="19"/>
        <end position="417"/>
    </location>
</feature>
<feature type="transmembrane region" description="Helical" evidence="5">
    <location>
        <begin position="264"/>
        <end position="285"/>
    </location>
</feature>
<protein>
    <recommendedName>
        <fullName evidence="7">Ig-like domain-containing protein</fullName>
    </recommendedName>
</protein>
<dbReference type="PANTHER" id="PTHR11860">
    <property type="entry name" value="POLYMERIC-IMMUNOGLOBULIN RECEPTOR"/>
    <property type="match status" value="1"/>
</dbReference>
<dbReference type="InterPro" id="IPR013106">
    <property type="entry name" value="Ig_V-set"/>
</dbReference>
<dbReference type="Pfam" id="PF07686">
    <property type="entry name" value="V-set"/>
    <property type="match status" value="2"/>
</dbReference>
<keyword evidence="3 5" id="KW-0472">Membrane</keyword>
<feature type="domain" description="Ig-like" evidence="7">
    <location>
        <begin position="129"/>
        <end position="209"/>
    </location>
</feature>
<evidence type="ECO:0000256" key="4">
    <source>
        <dbReference type="SAM" id="MobiDB-lite"/>
    </source>
</evidence>
<evidence type="ECO:0000256" key="3">
    <source>
        <dbReference type="ARBA" id="ARBA00023136"/>
    </source>
</evidence>
<keyword evidence="6" id="KW-0732">Signal</keyword>
<comment type="subcellular location">
    <subcellularLocation>
        <location evidence="1">Membrane</location>
    </subcellularLocation>
</comment>
<dbReference type="SUPFAM" id="SSF48726">
    <property type="entry name" value="Immunoglobulin"/>
    <property type="match status" value="2"/>
</dbReference>
<keyword evidence="9" id="KW-1185">Reference proteome</keyword>
<dbReference type="InterPro" id="IPR013783">
    <property type="entry name" value="Ig-like_fold"/>
</dbReference>
<reference evidence="8" key="2">
    <citation type="submission" date="2025-08" db="UniProtKB">
        <authorList>
            <consortium name="Ensembl"/>
        </authorList>
    </citation>
    <scope>IDENTIFICATION</scope>
</reference>
<dbReference type="InterPro" id="IPR050671">
    <property type="entry name" value="CD300_family_receptors"/>
</dbReference>
<feature type="compositionally biased region" description="Low complexity" evidence="4">
    <location>
        <begin position="235"/>
        <end position="252"/>
    </location>
</feature>
<evidence type="ECO:0000259" key="7">
    <source>
        <dbReference type="PROSITE" id="PS50835"/>
    </source>
</evidence>
<feature type="signal peptide" evidence="6">
    <location>
        <begin position="1"/>
        <end position="18"/>
    </location>
</feature>
<evidence type="ECO:0000256" key="1">
    <source>
        <dbReference type="ARBA" id="ARBA00004370"/>
    </source>
</evidence>
<dbReference type="GO" id="GO:0004888">
    <property type="term" value="F:transmembrane signaling receptor activity"/>
    <property type="evidence" value="ECO:0007669"/>
    <property type="project" value="TreeGrafter"/>
</dbReference>
<reference evidence="8 9" key="1">
    <citation type="submission" date="2020-10" db="EMBL/GenBank/DDBJ databases">
        <title>Pygocentrus nattereri (red-bellied piranha) genome, fPygNat1, primary haplotype.</title>
        <authorList>
            <person name="Myers G."/>
            <person name="Meyer A."/>
            <person name="Karagic N."/>
            <person name="Pippel M."/>
            <person name="Winkler S."/>
            <person name="Tracey A."/>
            <person name="Wood J."/>
            <person name="Formenti G."/>
            <person name="Howe K."/>
            <person name="Fedrigo O."/>
            <person name="Jarvis E.D."/>
        </authorList>
    </citation>
    <scope>NUCLEOTIDE SEQUENCE [LARGE SCALE GENOMIC DNA]</scope>
</reference>
<dbReference type="InterPro" id="IPR036179">
    <property type="entry name" value="Ig-like_dom_sf"/>
</dbReference>
<dbReference type="Ensembl" id="ENSPNAT00000052868.1">
    <property type="protein sequence ID" value="ENSPNAP00000045234.1"/>
    <property type="gene ID" value="ENSPNAG00000031001.1"/>
</dbReference>
<evidence type="ECO:0000256" key="2">
    <source>
        <dbReference type="ARBA" id="ARBA00022692"/>
    </source>
</evidence>
<name>A0AAR2J4Q9_PYGNA</name>
<reference evidence="8" key="3">
    <citation type="submission" date="2025-09" db="UniProtKB">
        <authorList>
            <consortium name="Ensembl"/>
        </authorList>
    </citation>
    <scope>IDENTIFICATION</scope>
</reference>
<dbReference type="PANTHER" id="PTHR11860:SF87">
    <property type="entry name" value="CMRF35-LIKE MOLECULE 8"/>
    <property type="match status" value="1"/>
</dbReference>
<dbReference type="PROSITE" id="PS50835">
    <property type="entry name" value="IG_LIKE"/>
    <property type="match status" value="1"/>
</dbReference>
<keyword evidence="5" id="KW-1133">Transmembrane helix</keyword>
<sequence>MKILLVFTLCLISGPVSCFNVTGYSGGSVIIHCRDKQYGKINKSFCKETPNQTPKQCVFVRFQNKWNHKDRISLRDSSEVFTVIYRNLSLQDAGSYRCGEAGAWSHDVNLEVKTDPCCLGSNTVSGYLGETVTISCSYPEEFKTNYQYLFKQDGEGFTEVNRTSETQRGRFSFSDDRRSAVLRVRISDVREADGGVYYCGVWTGGESVSYYSLYTETQLQVTAKETPPSPKQLLPGGPSSTSTTTAAPTGTTSDKHFTPGSSVIIIPVCVCVALLLIGGSALIYYKLRCTKTQGSISSSNVAKMGSNNRIPPHSACDYEEIRDPRPNADTGATPLSVELPSDPPNAVTVTEQQPSNSPVQHIYSEVDLPTEAHTYATVCIQNEDSHTDATVAFHTGNSATMYATVKPPTAGMTINKP</sequence>
<evidence type="ECO:0000313" key="9">
    <source>
        <dbReference type="Proteomes" id="UP001501920"/>
    </source>
</evidence>
<accession>A0AAR2J4Q9</accession>
<evidence type="ECO:0000313" key="8">
    <source>
        <dbReference type="Ensembl" id="ENSPNAP00000045234.1"/>
    </source>
</evidence>
<evidence type="ECO:0000256" key="6">
    <source>
        <dbReference type="SAM" id="SignalP"/>
    </source>
</evidence>
<proteinExistence type="predicted"/>
<dbReference type="InterPro" id="IPR007110">
    <property type="entry name" value="Ig-like_dom"/>
</dbReference>
<dbReference type="AlphaFoldDB" id="A0AAR2J4Q9"/>